<feature type="domain" description="Lnb N-terminal periplasmic" evidence="2">
    <location>
        <begin position="136"/>
        <end position="293"/>
    </location>
</feature>
<protein>
    <submittedName>
        <fullName evidence="3">DUF4105 domain-containing protein</fullName>
    </submittedName>
</protein>
<keyword evidence="1" id="KW-0472">Membrane</keyword>
<dbReference type="AlphaFoldDB" id="A0AAW8J7K1"/>
<dbReference type="Pfam" id="PF13387">
    <property type="entry name" value="Lnb_N"/>
    <property type="match status" value="1"/>
</dbReference>
<proteinExistence type="predicted"/>
<evidence type="ECO:0000259" key="2">
    <source>
        <dbReference type="Pfam" id="PF13387"/>
    </source>
</evidence>
<sequence>MHNIGFRKFIQALASFSIHAGFTLGVFLSSIWLCLALWIQQPGGRWVSIVLMTLWALFAMSILGIYFTQHVFSRQKDRIIYLLVFALSLVWYFNIPAKQDRDWDPEVARIFSYEKQGNIITIHNVRNFAWHENGKYDERWESRQYDLNQITGVNIITSYWMGPQIAHTLVSFDFAHQRPLVFSIEIRKEKQESFSAIGGFFRQFELSLIAADEKDIIYTRSNIRNEQVYFFPIKMSKTAMQALFIEYLHKSDELAASPKWYNTITSNCTTIIFDIAQTIEESLLPKDYRLLVSGYLPNYLYDLGVLDPSWSIEQWYQYAHVNPRTDDFNLQQNQSSFAYSQRIRQGLIQPKPSK</sequence>
<feature type="transmembrane region" description="Helical" evidence="1">
    <location>
        <begin position="45"/>
        <end position="67"/>
    </location>
</feature>
<dbReference type="InterPro" id="IPR025178">
    <property type="entry name" value="Lnb_N"/>
</dbReference>
<feature type="transmembrane region" description="Helical" evidence="1">
    <location>
        <begin position="79"/>
        <end position="95"/>
    </location>
</feature>
<keyword evidence="1" id="KW-0812">Transmembrane</keyword>
<reference evidence="3" key="1">
    <citation type="submission" date="2023-08" db="EMBL/GenBank/DDBJ databases">
        <title>Emergence of clinically-relevant ST2 carbapenem-resistant Acinetobacter baumannii strains in hospital sewages in Zhejiang, East of China.</title>
        <authorList>
            <person name="Kaichao C."/>
            <person name="Zhang R."/>
        </authorList>
    </citation>
    <scope>NUCLEOTIDE SEQUENCE</scope>
    <source>
        <strain evidence="3">M-RB-37</strain>
    </source>
</reference>
<comment type="caution">
    <text evidence="3">The sequence shown here is derived from an EMBL/GenBank/DDBJ whole genome shotgun (WGS) entry which is preliminary data.</text>
</comment>
<evidence type="ECO:0000256" key="1">
    <source>
        <dbReference type="SAM" id="Phobius"/>
    </source>
</evidence>
<accession>A0AAW8J7K1</accession>
<name>A0AAW8J7K1_9GAMM</name>
<dbReference type="RefSeq" id="WP_308975128.1">
    <property type="nucleotide sequence ID" value="NZ_JAVIDL010000007.1"/>
</dbReference>
<organism evidence="3 4">
    <name type="scientific">Acinetobacter rudis</name>
    <dbReference type="NCBI Taxonomy" id="632955"/>
    <lineage>
        <taxon>Bacteria</taxon>
        <taxon>Pseudomonadati</taxon>
        <taxon>Pseudomonadota</taxon>
        <taxon>Gammaproteobacteria</taxon>
        <taxon>Moraxellales</taxon>
        <taxon>Moraxellaceae</taxon>
        <taxon>Acinetobacter</taxon>
    </lineage>
</organism>
<dbReference type="Proteomes" id="UP001243844">
    <property type="component" value="Unassembled WGS sequence"/>
</dbReference>
<gene>
    <name evidence="3" type="ORF">RFH47_05010</name>
</gene>
<keyword evidence="1" id="KW-1133">Transmembrane helix</keyword>
<evidence type="ECO:0000313" key="3">
    <source>
        <dbReference type="EMBL" id="MDQ8935087.1"/>
    </source>
</evidence>
<evidence type="ECO:0000313" key="4">
    <source>
        <dbReference type="Proteomes" id="UP001243844"/>
    </source>
</evidence>
<feature type="transmembrane region" description="Helical" evidence="1">
    <location>
        <begin position="12"/>
        <end position="39"/>
    </location>
</feature>
<dbReference type="EMBL" id="JAVIDL010000007">
    <property type="protein sequence ID" value="MDQ8935087.1"/>
    <property type="molecule type" value="Genomic_DNA"/>
</dbReference>